<dbReference type="InterPro" id="IPR039310">
    <property type="entry name" value="UBALD1/2"/>
</dbReference>
<gene>
    <name evidence="4" type="primary">F100A</name>
</gene>
<dbReference type="PANTHER" id="PTHR31993">
    <property type="entry name" value="UBA-LIKE DOMAIN-CONTAINING PROTEIN 2"/>
    <property type="match status" value="1"/>
</dbReference>
<evidence type="ECO:0000256" key="2">
    <source>
        <dbReference type="SAM" id="MobiDB-lite"/>
    </source>
</evidence>
<proteinExistence type="evidence at transcript level"/>
<dbReference type="PROSITE" id="PS51257">
    <property type="entry name" value="PROKAR_LIPOPROTEIN"/>
    <property type="match status" value="1"/>
</dbReference>
<accession>D3PJR2</accession>
<dbReference type="OrthoDB" id="6093553at2759"/>
<organism evidence="4">
    <name type="scientific">Lepeophtheirus salmonis</name>
    <name type="common">Salmon louse</name>
    <name type="synonym">Caligus salmonis</name>
    <dbReference type="NCBI Taxonomy" id="72036"/>
    <lineage>
        <taxon>Eukaryota</taxon>
        <taxon>Metazoa</taxon>
        <taxon>Ecdysozoa</taxon>
        <taxon>Arthropoda</taxon>
        <taxon>Crustacea</taxon>
        <taxon>Multicrustacea</taxon>
        <taxon>Hexanauplia</taxon>
        <taxon>Copepoda</taxon>
        <taxon>Siphonostomatoida</taxon>
        <taxon>Caligidae</taxon>
        <taxon>Lepeophtheirus</taxon>
    </lineage>
</organism>
<evidence type="ECO:0000256" key="1">
    <source>
        <dbReference type="ARBA" id="ARBA00006090"/>
    </source>
</evidence>
<dbReference type="Gene3D" id="1.10.8.10">
    <property type="entry name" value="DNA helicase RuvA subunit, C-terminal domain"/>
    <property type="match status" value="1"/>
</dbReference>
<evidence type="ECO:0000259" key="3">
    <source>
        <dbReference type="Pfam" id="PF22566"/>
    </source>
</evidence>
<name>D3PJR2_LEPSM</name>
<feature type="region of interest" description="Disordered" evidence="2">
    <location>
        <begin position="85"/>
        <end position="105"/>
    </location>
</feature>
<feature type="domain" description="UBA-like" evidence="3">
    <location>
        <begin position="4"/>
        <end position="49"/>
    </location>
</feature>
<dbReference type="InterPro" id="IPR054109">
    <property type="entry name" value="UBA_8"/>
</dbReference>
<evidence type="ECO:0000313" key="4">
    <source>
        <dbReference type="EMBL" id="ADD38798.1"/>
    </source>
</evidence>
<reference evidence="4" key="1">
    <citation type="submission" date="2010-03" db="EMBL/GenBank/DDBJ databases">
        <title>Atlantic Lepeophtheirus salmonis ESTs and full-length cDNAs.</title>
        <authorList>
            <person name="Yasuike M."/>
            <person name="von Schalburg K."/>
            <person name="Cooper G."/>
            <person name="Leong J."/>
            <person name="Nilsen F."/>
            <person name="Jones S.R.M."/>
            <person name="Koop B.F."/>
        </authorList>
    </citation>
    <scope>NUCLEOTIDE SEQUENCE</scope>
    <source>
        <strain evidence="4">Atlantic form</strain>
        <tissue evidence="4">Mixed tissue</tissue>
    </source>
</reference>
<dbReference type="PANTHER" id="PTHR31993:SF4">
    <property type="entry name" value="UBA-LIKE DOMAIN-CONTAINING PROTEIN"/>
    <property type="match status" value="1"/>
</dbReference>
<comment type="similarity">
    <text evidence="1">Belongs to the UBALD family.</text>
</comment>
<sequence>MDTLKENVMINQFVLVAGCSRDQATKILSQAGWQFQTALSMYFQEAAIPKNNAGLALLTPTNTPATPPNFPEALNMFSNMSTSDSSSKMVAASPGPHANSSLSPRGRSHIFQASRWLAPSMGVSNGSTSSFPSSNSNTADCQFQIDNNYIGSSNSVNNPEAGVFNREMH</sequence>
<dbReference type="CDD" id="cd14343">
    <property type="entry name" value="UBA_F100B_like"/>
    <property type="match status" value="1"/>
</dbReference>
<dbReference type="AlphaFoldDB" id="D3PJR2"/>
<dbReference type="Pfam" id="PF22566">
    <property type="entry name" value="UBA_8"/>
    <property type="match status" value="1"/>
</dbReference>
<dbReference type="EMBL" id="BT121868">
    <property type="protein sequence ID" value="ADD38798.1"/>
    <property type="molecule type" value="mRNA"/>
</dbReference>
<dbReference type="InterPro" id="IPR009060">
    <property type="entry name" value="UBA-like_sf"/>
</dbReference>
<protein>
    <submittedName>
        <fullName evidence="4">Protein FAM100A</fullName>
    </submittedName>
</protein>
<dbReference type="SUPFAM" id="SSF46934">
    <property type="entry name" value="UBA-like"/>
    <property type="match status" value="1"/>
</dbReference>